<sequence length="218" mass="24375">MLGVTPPSPKGKSRGRGFLTSLNLIYLRIRQRQNCFPLTVPLILYILYTLSSARTPYNQSNIEYTWIVQTNASGDKAGEDLTVAENGLQYTHMAMLDKLPNGSLVAAFQASATYYEGSEHQALFWTTSRDGKKWTPPEILVQANGVPVWSPVFLVQGGRTWLFYSKSSPKCKYWDRTRAVWRWSPGGDIMYIASSDSGVTWSSPQGVYSYQAEGGIPK</sequence>
<dbReference type="AlphaFoldDB" id="A0AAE0CGR4"/>
<comment type="caution">
    <text evidence="2">The sequence shown here is derived from an EMBL/GenBank/DDBJ whole genome shotgun (WGS) entry which is preliminary data.</text>
</comment>
<evidence type="ECO:0000313" key="3">
    <source>
        <dbReference type="Proteomes" id="UP001190700"/>
    </source>
</evidence>
<reference evidence="2 3" key="1">
    <citation type="journal article" date="2015" name="Genome Biol. Evol.">
        <title>Comparative Genomics of a Bacterivorous Green Alga Reveals Evolutionary Causalities and Consequences of Phago-Mixotrophic Mode of Nutrition.</title>
        <authorList>
            <person name="Burns J.A."/>
            <person name="Paasch A."/>
            <person name="Narechania A."/>
            <person name="Kim E."/>
        </authorList>
    </citation>
    <scope>NUCLEOTIDE SEQUENCE [LARGE SCALE GENOMIC DNA]</scope>
    <source>
        <strain evidence="2 3">PLY_AMNH</strain>
    </source>
</reference>
<feature type="domain" description="Sialidase" evidence="1">
    <location>
        <begin position="102"/>
        <end position="207"/>
    </location>
</feature>
<evidence type="ECO:0000259" key="1">
    <source>
        <dbReference type="Pfam" id="PF13088"/>
    </source>
</evidence>
<proteinExistence type="predicted"/>
<dbReference type="SUPFAM" id="SSF50939">
    <property type="entry name" value="Sialidases"/>
    <property type="match status" value="1"/>
</dbReference>
<dbReference type="Pfam" id="PF13088">
    <property type="entry name" value="BNR_2"/>
    <property type="match status" value="1"/>
</dbReference>
<dbReference type="EMBL" id="LGRX02024144">
    <property type="protein sequence ID" value="KAK3254103.1"/>
    <property type="molecule type" value="Genomic_DNA"/>
</dbReference>
<accession>A0AAE0CGR4</accession>
<organism evidence="2 3">
    <name type="scientific">Cymbomonas tetramitiformis</name>
    <dbReference type="NCBI Taxonomy" id="36881"/>
    <lineage>
        <taxon>Eukaryota</taxon>
        <taxon>Viridiplantae</taxon>
        <taxon>Chlorophyta</taxon>
        <taxon>Pyramimonadophyceae</taxon>
        <taxon>Pyramimonadales</taxon>
        <taxon>Pyramimonadaceae</taxon>
        <taxon>Cymbomonas</taxon>
    </lineage>
</organism>
<dbReference type="Gene3D" id="2.120.10.10">
    <property type="match status" value="1"/>
</dbReference>
<feature type="non-terminal residue" evidence="2">
    <location>
        <position position="218"/>
    </location>
</feature>
<evidence type="ECO:0000313" key="2">
    <source>
        <dbReference type="EMBL" id="KAK3254103.1"/>
    </source>
</evidence>
<dbReference type="InterPro" id="IPR036278">
    <property type="entry name" value="Sialidase_sf"/>
</dbReference>
<protein>
    <recommendedName>
        <fullName evidence="1">Sialidase domain-containing protein</fullName>
    </recommendedName>
</protein>
<dbReference type="Proteomes" id="UP001190700">
    <property type="component" value="Unassembled WGS sequence"/>
</dbReference>
<dbReference type="PANTHER" id="PTHR43752">
    <property type="entry name" value="BNR/ASP-BOX REPEAT FAMILY PROTEIN"/>
    <property type="match status" value="1"/>
</dbReference>
<gene>
    <name evidence="2" type="ORF">CYMTET_36670</name>
</gene>
<dbReference type="PANTHER" id="PTHR43752:SF2">
    <property type="entry name" value="BNR_ASP-BOX REPEAT FAMILY PROTEIN"/>
    <property type="match status" value="1"/>
</dbReference>
<keyword evidence="3" id="KW-1185">Reference proteome</keyword>
<name>A0AAE0CGR4_9CHLO</name>
<dbReference type="CDD" id="cd15482">
    <property type="entry name" value="Sialidase_non-viral"/>
    <property type="match status" value="1"/>
</dbReference>
<dbReference type="InterPro" id="IPR011040">
    <property type="entry name" value="Sialidase"/>
</dbReference>